<evidence type="ECO:0000256" key="3">
    <source>
        <dbReference type="ARBA" id="ARBA00022598"/>
    </source>
</evidence>
<dbReference type="SUPFAM" id="SSF52374">
    <property type="entry name" value="Nucleotidylyl transferase"/>
    <property type="match status" value="1"/>
</dbReference>
<keyword evidence="4 10" id="KW-0547">Nucleotide-binding</keyword>
<dbReference type="InterPro" id="IPR002301">
    <property type="entry name" value="Ile-tRNA-ligase"/>
</dbReference>
<comment type="similarity">
    <text evidence="1 10">Belongs to the class-I aminoacyl-tRNA synthetase family.</text>
</comment>
<gene>
    <name evidence="13" type="ORF">OKIOD_LOCUS10934</name>
</gene>
<dbReference type="CDD" id="cd07961">
    <property type="entry name" value="Anticodon_Ia_Ile_ABEc"/>
    <property type="match status" value="1"/>
</dbReference>
<protein>
    <recommendedName>
        <fullName evidence="2">isoleucine--tRNA ligase</fullName>
        <ecNumber evidence="2">6.1.1.5</ecNumber>
    </recommendedName>
    <alternativeName>
        <fullName evidence="8">Isoleucyl-tRNA synthetase</fullName>
    </alternativeName>
</protein>
<evidence type="ECO:0000313" key="14">
    <source>
        <dbReference type="Proteomes" id="UP001158576"/>
    </source>
</evidence>
<dbReference type="InterPro" id="IPR001412">
    <property type="entry name" value="aa-tRNA-synth_I_CS"/>
</dbReference>
<dbReference type="PANTHER" id="PTHR42780">
    <property type="entry name" value="SOLEUCYL-TRNA SYNTHETASE"/>
    <property type="match status" value="1"/>
</dbReference>
<keyword evidence="7 10" id="KW-0030">Aminoacyl-tRNA synthetase</keyword>
<keyword evidence="3 10" id="KW-0436">Ligase</keyword>
<dbReference type="Gene3D" id="1.10.730.10">
    <property type="entry name" value="Isoleucyl-tRNA Synthetase, Domain 1"/>
    <property type="match status" value="1"/>
</dbReference>
<dbReference type="InterPro" id="IPR013155">
    <property type="entry name" value="M/V/L/I-tRNA-synth_anticd-bd"/>
</dbReference>
<evidence type="ECO:0000256" key="1">
    <source>
        <dbReference type="ARBA" id="ARBA00005594"/>
    </source>
</evidence>
<dbReference type="InterPro" id="IPR009008">
    <property type="entry name" value="Val/Leu/Ile-tRNA-synth_edit"/>
</dbReference>
<evidence type="ECO:0000256" key="6">
    <source>
        <dbReference type="ARBA" id="ARBA00022917"/>
    </source>
</evidence>
<evidence type="ECO:0000256" key="9">
    <source>
        <dbReference type="ARBA" id="ARBA00048359"/>
    </source>
</evidence>
<evidence type="ECO:0000256" key="10">
    <source>
        <dbReference type="RuleBase" id="RU363035"/>
    </source>
</evidence>
<name>A0ABN7SRY9_OIKDI</name>
<evidence type="ECO:0000259" key="12">
    <source>
        <dbReference type="Pfam" id="PF08264"/>
    </source>
</evidence>
<dbReference type="PRINTS" id="PR00984">
    <property type="entry name" value="TRNASYNTHILE"/>
</dbReference>
<evidence type="ECO:0000256" key="7">
    <source>
        <dbReference type="ARBA" id="ARBA00023146"/>
    </source>
</evidence>
<dbReference type="Proteomes" id="UP001158576">
    <property type="component" value="Chromosome 1"/>
</dbReference>
<keyword evidence="5 10" id="KW-0067">ATP-binding</keyword>
<feature type="domain" description="Aminoacyl-tRNA synthetase class Ia" evidence="11">
    <location>
        <begin position="24"/>
        <end position="637"/>
    </location>
</feature>
<evidence type="ECO:0000256" key="8">
    <source>
        <dbReference type="ARBA" id="ARBA00032665"/>
    </source>
</evidence>
<keyword evidence="14" id="KW-1185">Reference proteome</keyword>
<evidence type="ECO:0000313" key="13">
    <source>
        <dbReference type="EMBL" id="CAG5105485.1"/>
    </source>
</evidence>
<dbReference type="InterPro" id="IPR002300">
    <property type="entry name" value="aa-tRNA-synth_Ia"/>
</dbReference>
<dbReference type="InterPro" id="IPR023586">
    <property type="entry name" value="Ile-tRNA-ligase_type2"/>
</dbReference>
<dbReference type="EC" id="6.1.1.5" evidence="2"/>
<dbReference type="PROSITE" id="PS00178">
    <property type="entry name" value="AA_TRNA_LIGASE_I"/>
    <property type="match status" value="1"/>
</dbReference>
<evidence type="ECO:0000256" key="2">
    <source>
        <dbReference type="ARBA" id="ARBA00013165"/>
    </source>
</evidence>
<dbReference type="HAMAP" id="MF_02003">
    <property type="entry name" value="Ile_tRNA_synth_type2"/>
    <property type="match status" value="1"/>
</dbReference>
<dbReference type="PANTHER" id="PTHR42780:SF1">
    <property type="entry name" value="ISOLEUCINE--TRNA LIGASE, CYTOPLASMIC"/>
    <property type="match status" value="1"/>
</dbReference>
<dbReference type="SUPFAM" id="SSF50677">
    <property type="entry name" value="ValRS/IleRS/LeuRS editing domain"/>
    <property type="match status" value="1"/>
</dbReference>
<dbReference type="InterPro" id="IPR033709">
    <property type="entry name" value="Anticodon_Ile_ABEc"/>
</dbReference>
<dbReference type="NCBIfam" id="TIGR00392">
    <property type="entry name" value="ileS"/>
    <property type="match status" value="1"/>
</dbReference>
<dbReference type="Pfam" id="PF19302">
    <property type="entry name" value="DUF5915"/>
    <property type="match status" value="1"/>
</dbReference>
<evidence type="ECO:0000256" key="5">
    <source>
        <dbReference type="ARBA" id="ARBA00022840"/>
    </source>
</evidence>
<organism evidence="13 14">
    <name type="scientific">Oikopleura dioica</name>
    <name type="common">Tunicate</name>
    <dbReference type="NCBI Taxonomy" id="34765"/>
    <lineage>
        <taxon>Eukaryota</taxon>
        <taxon>Metazoa</taxon>
        <taxon>Chordata</taxon>
        <taxon>Tunicata</taxon>
        <taxon>Appendicularia</taxon>
        <taxon>Copelata</taxon>
        <taxon>Oikopleuridae</taxon>
        <taxon>Oikopleura</taxon>
    </lineage>
</organism>
<dbReference type="SUPFAM" id="SSF47323">
    <property type="entry name" value="Anticodon-binding domain of a subclass of class I aminoacyl-tRNA synthetases"/>
    <property type="match status" value="1"/>
</dbReference>
<comment type="catalytic activity">
    <reaction evidence="9">
        <text>tRNA(Ile) + L-isoleucine + ATP = L-isoleucyl-tRNA(Ile) + AMP + diphosphate</text>
        <dbReference type="Rhea" id="RHEA:11060"/>
        <dbReference type="Rhea" id="RHEA-COMP:9666"/>
        <dbReference type="Rhea" id="RHEA-COMP:9695"/>
        <dbReference type="ChEBI" id="CHEBI:30616"/>
        <dbReference type="ChEBI" id="CHEBI:33019"/>
        <dbReference type="ChEBI" id="CHEBI:58045"/>
        <dbReference type="ChEBI" id="CHEBI:78442"/>
        <dbReference type="ChEBI" id="CHEBI:78528"/>
        <dbReference type="ChEBI" id="CHEBI:456215"/>
        <dbReference type="EC" id="6.1.1.5"/>
    </reaction>
</comment>
<dbReference type="Gene3D" id="3.40.50.620">
    <property type="entry name" value="HUPs"/>
    <property type="match status" value="2"/>
</dbReference>
<dbReference type="CDD" id="cd00818">
    <property type="entry name" value="IleRS_core"/>
    <property type="match status" value="1"/>
</dbReference>
<dbReference type="Pfam" id="PF00133">
    <property type="entry name" value="tRNA-synt_1"/>
    <property type="match status" value="1"/>
</dbReference>
<keyword evidence="6 10" id="KW-0648">Protein biosynthesis</keyword>
<sequence>MKNRMTGLEPVPESIDFPKTEEEILKYWKEIDAFQTSLKQSKGKPPYVFYDGPPFATGKPHYGHLLAGTIKDTVTRYWHQNGYHVERRFGWDTHGLPVEHEIDKTNNITGPEDVEKMGIDKYNALCRSIVMRYSGEWKDTVDRIGRWIDFENDYKTLYPWFMESVWWVFKQLFTKGLVYHGQKVMPFSTACNTPLSNFEAGQDYKDVNDPAVSVSFPLRDQPDVALVAWTTTPWTLPSNLSLCVHPEMDYVKVLQKKDEKKLIVLEARLSELFKNDTEYEVLEKFKGKTLEGKRYVPLFDYFVEDFPNAHKVCCDTYVTADSGTGVVHQAPYFGADDFRVGIENNIITKDGVTACPVNNSGKFTSKVADFQGLHVKDADKEIIKTLKGKDRVIKQGQIKHSYPFCWRSGTPLIYKAVPSWFVRVEHARDQLLKSNDETYWVPSYVKEKRFGNWLKNANDWCISRNRYWGTPIPLWASEDLEEIVCVGSIKELAELSGVTVTDLHRESIDHITIPSQTGRGVLKRIPEVFDCWFESGSMPYAQKHYPFENKKLFEDTFPAHFIAEGIDQTRGWFYTLIVLSTHLFGKPPFKNVIVNGLVLAEDGNKMSKSKRNFPDPNLLFDKYGADAIRLYLISSVAVAGGDLRFKEQEVKEMIRDVFLPWYNAYRFLVQNILRHQIDTNSTFTYDPALVGTSDNIMDKWILSYSQSLIKSVKEEMETYHLNRVVPKLLKFVDQLTNWYVRLNRRRLKGETGAEDCVHALTTLYTVIDWMNRLMAPATPFLTEHLYQNLRRLQPANNQDGSIHFQMMPEVNESLIQIDIERAVSNMTTVVQIGRALRDRKTLPEKYPLPEIVVIRPEQIQLDELKILETYIMEQLNVRKVTFSADRSAYGVELKAEPEIPILGKRLGKQAKALFAEIRKMDTNAIEKLRADGKMIVGGHEITKDEIRIQFNAKSEGTVKYEADSEGSLLVLLNISLSQDMIDEGVSREVVNRVQKLKKKAKLVVTDEVTVFYQTPKGYLDDVITSHFEKIQSAIRATFVKNDCPGYADIAATSKEEMKGEFFKTKTVLNLQVAHGTIDPSAPVPLCVKNSASAGVTTLLENPKGRPAKKVVVKSAGDSSAQSDFVNLEFVGNDRYGVVQDPKAAVVLNNPGYEVKSVEQVESLAADLFGWGGDSAALKLFFDKNCTKPVKDFNDLKNATVFVKNLAKPIA</sequence>
<evidence type="ECO:0000259" key="11">
    <source>
        <dbReference type="Pfam" id="PF00133"/>
    </source>
</evidence>
<accession>A0ABN7SRY9</accession>
<dbReference type="InterPro" id="IPR009080">
    <property type="entry name" value="tRNAsynth_Ia_anticodon-bd"/>
</dbReference>
<feature type="domain" description="Methionyl/Valyl/Leucyl/Isoleucyl-tRNA synthetase anticodon-binding" evidence="12">
    <location>
        <begin position="698"/>
        <end position="849"/>
    </location>
</feature>
<reference evidence="13 14" key="1">
    <citation type="submission" date="2021-04" db="EMBL/GenBank/DDBJ databases">
        <authorList>
            <person name="Bliznina A."/>
        </authorList>
    </citation>
    <scope>NUCLEOTIDE SEQUENCE [LARGE SCALE GENOMIC DNA]</scope>
</reference>
<dbReference type="InterPro" id="IPR014729">
    <property type="entry name" value="Rossmann-like_a/b/a_fold"/>
</dbReference>
<dbReference type="EMBL" id="OU015566">
    <property type="protein sequence ID" value="CAG5105485.1"/>
    <property type="molecule type" value="Genomic_DNA"/>
</dbReference>
<dbReference type="Pfam" id="PF08264">
    <property type="entry name" value="Anticodon_1"/>
    <property type="match status" value="1"/>
</dbReference>
<proteinExistence type="inferred from homology"/>
<evidence type="ECO:0000256" key="4">
    <source>
        <dbReference type="ARBA" id="ARBA00022741"/>
    </source>
</evidence>